<dbReference type="GO" id="GO:0008233">
    <property type="term" value="F:peptidase activity"/>
    <property type="evidence" value="ECO:0007669"/>
    <property type="project" value="UniProtKB-KW"/>
</dbReference>
<keyword evidence="7" id="KW-0456">Lyase</keyword>
<dbReference type="InterPro" id="IPR003738">
    <property type="entry name" value="SRAP"/>
</dbReference>
<dbReference type="GO" id="GO:0006508">
    <property type="term" value="P:proteolysis"/>
    <property type="evidence" value="ECO:0007669"/>
    <property type="project" value="UniProtKB-KW"/>
</dbReference>
<evidence type="ECO:0000313" key="9">
    <source>
        <dbReference type="EMBL" id="MBD3664261.1"/>
    </source>
</evidence>
<dbReference type="PANTHER" id="PTHR13604">
    <property type="entry name" value="DC12-RELATED"/>
    <property type="match status" value="1"/>
</dbReference>
<keyword evidence="6" id="KW-0238">DNA-binding</keyword>
<dbReference type="Pfam" id="PF02586">
    <property type="entry name" value="SRAP"/>
    <property type="match status" value="1"/>
</dbReference>
<evidence type="ECO:0000313" key="10">
    <source>
        <dbReference type="Proteomes" id="UP000635142"/>
    </source>
</evidence>
<evidence type="ECO:0000256" key="7">
    <source>
        <dbReference type="ARBA" id="ARBA00023239"/>
    </source>
</evidence>
<keyword evidence="5" id="KW-0190">Covalent protein-DNA linkage</keyword>
<comment type="caution">
    <text evidence="9">The sequence shown here is derived from an EMBL/GenBank/DDBJ whole genome shotgun (WGS) entry which is preliminary data.</text>
</comment>
<gene>
    <name evidence="9" type="ORF">H9Q16_10040</name>
</gene>
<evidence type="ECO:0000256" key="6">
    <source>
        <dbReference type="ARBA" id="ARBA00023125"/>
    </source>
</evidence>
<dbReference type="GO" id="GO:0016829">
    <property type="term" value="F:lyase activity"/>
    <property type="evidence" value="ECO:0007669"/>
    <property type="project" value="UniProtKB-KW"/>
</dbReference>
<evidence type="ECO:0000256" key="8">
    <source>
        <dbReference type="RuleBase" id="RU364100"/>
    </source>
</evidence>
<keyword evidence="10" id="KW-1185">Reference proteome</keyword>
<comment type="similarity">
    <text evidence="1 8">Belongs to the SOS response-associated peptidase family.</text>
</comment>
<evidence type="ECO:0000256" key="5">
    <source>
        <dbReference type="ARBA" id="ARBA00023124"/>
    </source>
</evidence>
<evidence type="ECO:0000256" key="2">
    <source>
        <dbReference type="ARBA" id="ARBA00022670"/>
    </source>
</evidence>
<evidence type="ECO:0000256" key="4">
    <source>
        <dbReference type="ARBA" id="ARBA00022801"/>
    </source>
</evidence>
<evidence type="ECO:0000256" key="3">
    <source>
        <dbReference type="ARBA" id="ARBA00022763"/>
    </source>
</evidence>
<evidence type="ECO:0000256" key="1">
    <source>
        <dbReference type="ARBA" id="ARBA00008136"/>
    </source>
</evidence>
<dbReference type="Gene3D" id="3.90.1680.10">
    <property type="entry name" value="SOS response associated peptidase-like"/>
    <property type="match status" value="1"/>
</dbReference>
<dbReference type="AlphaFoldDB" id="A0A927D7M1"/>
<proteinExistence type="inferred from homology"/>
<reference evidence="9" key="1">
    <citation type="submission" date="2020-08" db="EMBL/GenBank/DDBJ databases">
        <title>Sulfitobacter aestuariivivens sp. nov., isolated from a tidal flat.</title>
        <authorList>
            <person name="Park S."/>
            <person name="Yoon J.-H."/>
        </authorList>
    </citation>
    <scope>NUCLEOTIDE SEQUENCE</scope>
    <source>
        <strain evidence="9">TSTF-M16</strain>
    </source>
</reference>
<keyword evidence="3" id="KW-0227">DNA damage</keyword>
<dbReference type="Proteomes" id="UP000635142">
    <property type="component" value="Unassembled WGS sequence"/>
</dbReference>
<dbReference type="PANTHER" id="PTHR13604:SF0">
    <property type="entry name" value="ABASIC SITE PROCESSING PROTEIN HMCES"/>
    <property type="match status" value="1"/>
</dbReference>
<keyword evidence="2 8" id="KW-0645">Protease</keyword>
<keyword evidence="4 8" id="KW-0378">Hydrolase</keyword>
<dbReference type="GO" id="GO:0106300">
    <property type="term" value="P:protein-DNA covalent cross-linking repair"/>
    <property type="evidence" value="ECO:0007669"/>
    <property type="project" value="InterPro"/>
</dbReference>
<dbReference type="EC" id="3.4.-.-" evidence="8"/>
<organism evidence="9 10">
    <name type="scientific">Sulfitobacter aestuariivivens</name>
    <dbReference type="NCBI Taxonomy" id="2766981"/>
    <lineage>
        <taxon>Bacteria</taxon>
        <taxon>Pseudomonadati</taxon>
        <taxon>Pseudomonadota</taxon>
        <taxon>Alphaproteobacteria</taxon>
        <taxon>Rhodobacterales</taxon>
        <taxon>Roseobacteraceae</taxon>
        <taxon>Sulfitobacter</taxon>
    </lineage>
</organism>
<accession>A0A927D7M1</accession>
<dbReference type="InterPro" id="IPR036590">
    <property type="entry name" value="SRAP-like"/>
</dbReference>
<dbReference type="SUPFAM" id="SSF143081">
    <property type="entry name" value="BB1717-like"/>
    <property type="match status" value="1"/>
</dbReference>
<name>A0A927D7M1_9RHOB</name>
<dbReference type="EMBL" id="JACTAG010000002">
    <property type="protein sequence ID" value="MBD3664261.1"/>
    <property type="molecule type" value="Genomic_DNA"/>
</dbReference>
<dbReference type="RefSeq" id="WP_191075302.1">
    <property type="nucleotide sequence ID" value="NZ_JACTAG010000002.1"/>
</dbReference>
<protein>
    <recommendedName>
        <fullName evidence="8">Abasic site processing protein</fullName>
        <ecNumber evidence="8">3.4.-.-</ecNumber>
    </recommendedName>
</protein>
<sequence>MCGRMAVTLPHDAMVQVFAAAPANDLPFVPNYNVCPTTDVHIITSTETGDRRLSAMRWGLIPHWYKKPNGGPLLINARAETVAEKPAFRAAARERRGLIVASGFYEWTKDADGGRDPWYITRTDGSPLAFAALWQDWKQEDGSRLPTCAIVTTGANEGMSAIHHRMPVIVEPDNWPLWLGEAGKGAATLMQAAAEDVLEWHRVDRAVNSNRASGPELIEPL</sequence>
<dbReference type="GO" id="GO:0003697">
    <property type="term" value="F:single-stranded DNA binding"/>
    <property type="evidence" value="ECO:0007669"/>
    <property type="project" value="InterPro"/>
</dbReference>